<dbReference type="STRING" id="880071.Fleli_0565"/>
<reference evidence="3" key="1">
    <citation type="submission" date="2012-06" db="EMBL/GenBank/DDBJ databases">
        <title>The complete genome of Flexibacter litoralis DSM 6794.</title>
        <authorList>
            <person name="Lucas S."/>
            <person name="Copeland A."/>
            <person name="Lapidus A."/>
            <person name="Glavina del Rio T."/>
            <person name="Dalin E."/>
            <person name="Tice H."/>
            <person name="Bruce D."/>
            <person name="Goodwin L."/>
            <person name="Pitluck S."/>
            <person name="Peters L."/>
            <person name="Ovchinnikova G."/>
            <person name="Lu M."/>
            <person name="Kyrpides N."/>
            <person name="Mavromatis K."/>
            <person name="Ivanova N."/>
            <person name="Brettin T."/>
            <person name="Detter J.C."/>
            <person name="Han C."/>
            <person name="Larimer F."/>
            <person name="Land M."/>
            <person name="Hauser L."/>
            <person name="Markowitz V."/>
            <person name="Cheng J.-F."/>
            <person name="Hugenholtz P."/>
            <person name="Woyke T."/>
            <person name="Wu D."/>
            <person name="Spring S."/>
            <person name="Lang E."/>
            <person name="Kopitz M."/>
            <person name="Brambilla E."/>
            <person name="Klenk H.-P."/>
            <person name="Eisen J.A."/>
        </authorList>
    </citation>
    <scope>NUCLEOTIDE SEQUENCE [LARGE SCALE GENOMIC DNA]</scope>
    <source>
        <strain evidence="3">ATCC 23117 / DSM 6794 / NBRC 15988 / NCIMB 1366 / Sio-4</strain>
    </source>
</reference>
<dbReference type="EMBL" id="CP003345">
    <property type="protein sequence ID" value="AFM03032.1"/>
    <property type="molecule type" value="Genomic_DNA"/>
</dbReference>
<feature type="signal peptide" evidence="1">
    <location>
        <begin position="1"/>
        <end position="23"/>
    </location>
</feature>
<dbReference type="RefSeq" id="WP_014796492.1">
    <property type="nucleotide sequence ID" value="NC_018018.1"/>
</dbReference>
<dbReference type="HOGENOM" id="CLU_087522_0_0_10"/>
<evidence type="ECO:0008006" key="4">
    <source>
        <dbReference type="Google" id="ProtNLM"/>
    </source>
</evidence>
<keyword evidence="1" id="KW-0732">Signal</keyword>
<dbReference type="KEGG" id="fli:Fleli_0565"/>
<dbReference type="Proteomes" id="UP000006054">
    <property type="component" value="Chromosome"/>
</dbReference>
<feature type="chain" id="PRO_5003685801" description="Bacteroidetes-specific membrane protein" evidence="1">
    <location>
        <begin position="24"/>
        <end position="297"/>
    </location>
</feature>
<dbReference type="OrthoDB" id="9786645at2"/>
<accession>I4AGE7</accession>
<sequence length="297" mass="33128" precursor="true">MKKIYSYLFPFLVFILLQNNCFAQFGQVESGARTYGMGRTSLTVADSWAVLNNVAALSNVKGTEAFLGYSNRFTLSGLNTLQAGATFDAFFDGKMGVGVTRFGDDLYNEHRLAIGYAHKISNMSIGIQANYLQTSIQGYGTSHNFALEMGGVAQLSETLTLGMHIFNINQAKVADFEDERIPTIMRIGISYKPVERVTVNFETEKDTEYPASFKAGIEYQAINHNENQVFIRTGITTEEFLAHFGIGYYKGSFGLDYAFTTLPQVGYSHHVGLIYRFGKARNQNNDQEEKTNVNVPH</sequence>
<organism evidence="2 3">
    <name type="scientific">Bernardetia litoralis (strain ATCC 23117 / DSM 6794 / NBRC 15988 / NCIMB 1366 / Fx l1 / Sio-4)</name>
    <name type="common">Flexibacter litoralis</name>
    <dbReference type="NCBI Taxonomy" id="880071"/>
    <lineage>
        <taxon>Bacteria</taxon>
        <taxon>Pseudomonadati</taxon>
        <taxon>Bacteroidota</taxon>
        <taxon>Cytophagia</taxon>
        <taxon>Cytophagales</taxon>
        <taxon>Bernardetiaceae</taxon>
        <taxon>Bernardetia</taxon>
    </lineage>
</organism>
<dbReference type="eggNOG" id="COG1555">
    <property type="taxonomic scope" value="Bacteria"/>
</dbReference>
<keyword evidence="3" id="KW-1185">Reference proteome</keyword>
<dbReference type="AlphaFoldDB" id="I4AGE7"/>
<evidence type="ECO:0000313" key="3">
    <source>
        <dbReference type="Proteomes" id="UP000006054"/>
    </source>
</evidence>
<dbReference type="PATRIC" id="fig|880071.3.peg.533"/>
<protein>
    <recommendedName>
        <fullName evidence="4">Bacteroidetes-specific membrane protein</fullName>
    </recommendedName>
</protein>
<gene>
    <name evidence="2" type="ordered locus">Fleli_0565</name>
</gene>
<evidence type="ECO:0000256" key="1">
    <source>
        <dbReference type="SAM" id="SignalP"/>
    </source>
</evidence>
<proteinExistence type="predicted"/>
<name>I4AGE7_BERLS</name>
<evidence type="ECO:0000313" key="2">
    <source>
        <dbReference type="EMBL" id="AFM03032.1"/>
    </source>
</evidence>